<keyword evidence="2" id="KW-1185">Reference proteome</keyword>
<dbReference type="AlphaFoldDB" id="A0AAV7R5J3"/>
<dbReference type="EMBL" id="JANPWB010000009">
    <property type="protein sequence ID" value="KAJ1148086.1"/>
    <property type="molecule type" value="Genomic_DNA"/>
</dbReference>
<gene>
    <name evidence="1" type="ORF">NDU88_000927</name>
</gene>
<accession>A0AAV7R5J3</accession>
<evidence type="ECO:0000313" key="2">
    <source>
        <dbReference type="Proteomes" id="UP001066276"/>
    </source>
</evidence>
<dbReference type="Proteomes" id="UP001066276">
    <property type="component" value="Chromosome 5"/>
</dbReference>
<evidence type="ECO:0000313" key="1">
    <source>
        <dbReference type="EMBL" id="KAJ1148086.1"/>
    </source>
</evidence>
<name>A0AAV7R5J3_PLEWA</name>
<organism evidence="1 2">
    <name type="scientific">Pleurodeles waltl</name>
    <name type="common">Iberian ribbed newt</name>
    <dbReference type="NCBI Taxonomy" id="8319"/>
    <lineage>
        <taxon>Eukaryota</taxon>
        <taxon>Metazoa</taxon>
        <taxon>Chordata</taxon>
        <taxon>Craniata</taxon>
        <taxon>Vertebrata</taxon>
        <taxon>Euteleostomi</taxon>
        <taxon>Amphibia</taxon>
        <taxon>Batrachia</taxon>
        <taxon>Caudata</taxon>
        <taxon>Salamandroidea</taxon>
        <taxon>Salamandridae</taxon>
        <taxon>Pleurodelinae</taxon>
        <taxon>Pleurodeles</taxon>
    </lineage>
</organism>
<sequence>MGPSGDGLRGDWGWGRGGAAAPYMADHMFAIQESKSEVVQKKFDVAIELNLLREDLRKVLEGPAQMEKNVKTLQQELGVLRSTVLDIQRLTARLDDRVEDAED</sequence>
<proteinExistence type="predicted"/>
<protein>
    <submittedName>
        <fullName evidence="1">Uncharacterized protein</fullName>
    </submittedName>
</protein>
<comment type="caution">
    <text evidence="1">The sequence shown here is derived from an EMBL/GenBank/DDBJ whole genome shotgun (WGS) entry which is preliminary data.</text>
</comment>
<reference evidence="1" key="1">
    <citation type="journal article" date="2022" name="bioRxiv">
        <title>Sequencing and chromosome-scale assembly of the giantPleurodeles waltlgenome.</title>
        <authorList>
            <person name="Brown T."/>
            <person name="Elewa A."/>
            <person name="Iarovenko S."/>
            <person name="Subramanian E."/>
            <person name="Araus A.J."/>
            <person name="Petzold A."/>
            <person name="Susuki M."/>
            <person name="Suzuki K.-i.T."/>
            <person name="Hayashi T."/>
            <person name="Toyoda A."/>
            <person name="Oliveira C."/>
            <person name="Osipova E."/>
            <person name="Leigh N.D."/>
            <person name="Simon A."/>
            <person name="Yun M.H."/>
        </authorList>
    </citation>
    <scope>NUCLEOTIDE SEQUENCE</scope>
    <source>
        <strain evidence="1">20211129_DDA</strain>
        <tissue evidence="1">Liver</tissue>
    </source>
</reference>